<dbReference type="Pfam" id="PF02437">
    <property type="entry name" value="Ski_Sno_DHD"/>
    <property type="match status" value="1"/>
</dbReference>
<dbReference type="Gene3D" id="3.10.260.20">
    <property type="entry name" value="Ski"/>
    <property type="match status" value="1"/>
</dbReference>
<evidence type="ECO:0000256" key="5">
    <source>
        <dbReference type="SAM" id="MobiDB-lite"/>
    </source>
</evidence>
<feature type="coiled-coil region" evidence="4">
    <location>
        <begin position="433"/>
        <end position="495"/>
    </location>
</feature>
<dbReference type="STRING" id="568069.A0A1J1HK02"/>
<proteinExistence type="inferred from homology"/>
<protein>
    <submittedName>
        <fullName evidence="7">CLUMA_CG000144, isoform A</fullName>
    </submittedName>
</protein>
<feature type="compositionally biased region" description="Polar residues" evidence="5">
    <location>
        <begin position="309"/>
        <end position="327"/>
    </location>
</feature>
<name>A0A1J1HK02_9DIPT</name>
<feature type="domain" description="SKI/SNO/DAC" evidence="6">
    <location>
        <begin position="52"/>
        <end position="155"/>
    </location>
</feature>
<dbReference type="EMBL" id="CVRI01000001">
    <property type="protein sequence ID" value="CRK86577.1"/>
    <property type="molecule type" value="Genomic_DNA"/>
</dbReference>
<dbReference type="Proteomes" id="UP000183832">
    <property type="component" value="Unassembled WGS sequence"/>
</dbReference>
<feature type="compositionally biased region" description="Basic and acidic residues" evidence="5">
    <location>
        <begin position="528"/>
        <end position="538"/>
    </location>
</feature>
<keyword evidence="4" id="KW-0175">Coiled coil</keyword>
<evidence type="ECO:0000259" key="6">
    <source>
        <dbReference type="Pfam" id="PF02437"/>
    </source>
</evidence>
<dbReference type="InterPro" id="IPR003380">
    <property type="entry name" value="SKI/SNO/DAC"/>
</dbReference>
<evidence type="ECO:0000256" key="3">
    <source>
        <dbReference type="ARBA" id="ARBA00038192"/>
    </source>
</evidence>
<sequence length="558" mass="64009">MLPMMNQRLPHMPPHHSLGLLNSFIHHASPLDLMTAHHHDHPPTRTYNTQPSFVPADPTENECKIVEYRGQKVAAFIIQGETMLCLPQAFDLFLKNLVGGLHTVHSKLKRLDIVPLVCTVEQIRLLRGLGALQPGVNRCKLLASKHFDILYRDCTTARCLSVKPNESSRRGRPPKQGLSGLSSYEDFNDDDSIRLKKYRIDEKDSSHDDLNGKSKYITADYAPSAMHMQFMQMNQHRLAQSNAMMSTDMQAQHLHRAIEENNNKNSNIANLNRANLWETCSASYESFVKNLERLRKEKMEENEHENENQVTSGNMSPSNESPVLNLSKNKRDSSITPEFEINAVSPEPQNVDNSLDVDDASDMEVSESSLHSRSPQSPPNLNNKLNFHQRDFARPPPSIAFPSTEILLRNIQELLKVVLENSIQHEQQISFEKAELKMNALREREINSNLERRLSEEQKLRALYQKRYNRDRKFRFKLQRQIEEEYEKHQRLEEILKTSGTTDSLKCFSEFMGDNKVLNNTRQVGAGERSDCESEDKMSNSTISTDTKEKEMSSPKSN</sequence>
<dbReference type="SUPFAM" id="SSF46955">
    <property type="entry name" value="Putative DNA-binding domain"/>
    <property type="match status" value="1"/>
</dbReference>
<dbReference type="OrthoDB" id="7786175at2759"/>
<dbReference type="CDD" id="cd21081">
    <property type="entry name" value="DHD_Dac"/>
    <property type="match status" value="1"/>
</dbReference>
<feature type="region of interest" description="Disordered" evidence="5">
    <location>
        <begin position="362"/>
        <end position="387"/>
    </location>
</feature>
<dbReference type="PANTHER" id="PTHR12577">
    <property type="entry name" value="DACHSHUND"/>
    <property type="match status" value="1"/>
</dbReference>
<dbReference type="InterPro" id="IPR052417">
    <property type="entry name" value="Dachshund_domain"/>
</dbReference>
<feature type="region of interest" description="Disordered" evidence="5">
    <location>
        <begin position="518"/>
        <end position="558"/>
    </location>
</feature>
<evidence type="ECO:0000313" key="8">
    <source>
        <dbReference type="Proteomes" id="UP000183832"/>
    </source>
</evidence>
<accession>A0A1J1HK02</accession>
<dbReference type="AlphaFoldDB" id="A0A1J1HK02"/>
<evidence type="ECO:0000256" key="4">
    <source>
        <dbReference type="SAM" id="Coils"/>
    </source>
</evidence>
<evidence type="ECO:0000313" key="7">
    <source>
        <dbReference type="EMBL" id="CRK86577.1"/>
    </source>
</evidence>
<evidence type="ECO:0000256" key="1">
    <source>
        <dbReference type="ARBA" id="ARBA00004123"/>
    </source>
</evidence>
<comment type="subcellular location">
    <subcellularLocation>
        <location evidence="1">Nucleus</location>
    </subcellularLocation>
</comment>
<dbReference type="FunFam" id="3.10.260.20:FF:000001">
    <property type="entry name" value="Dachshund homolog 1"/>
    <property type="match status" value="1"/>
</dbReference>
<dbReference type="PANTHER" id="PTHR12577:SF6">
    <property type="entry name" value="DACHSHUND, ISOFORM B"/>
    <property type="match status" value="1"/>
</dbReference>
<dbReference type="GO" id="GO:0000981">
    <property type="term" value="F:DNA-binding transcription factor activity, RNA polymerase II-specific"/>
    <property type="evidence" value="ECO:0007669"/>
    <property type="project" value="TreeGrafter"/>
</dbReference>
<organism evidence="7 8">
    <name type="scientific">Clunio marinus</name>
    <dbReference type="NCBI Taxonomy" id="568069"/>
    <lineage>
        <taxon>Eukaryota</taxon>
        <taxon>Metazoa</taxon>
        <taxon>Ecdysozoa</taxon>
        <taxon>Arthropoda</taxon>
        <taxon>Hexapoda</taxon>
        <taxon>Insecta</taxon>
        <taxon>Pterygota</taxon>
        <taxon>Neoptera</taxon>
        <taxon>Endopterygota</taxon>
        <taxon>Diptera</taxon>
        <taxon>Nematocera</taxon>
        <taxon>Chironomoidea</taxon>
        <taxon>Chironomidae</taxon>
        <taxon>Clunio</taxon>
    </lineage>
</organism>
<feature type="compositionally biased region" description="Polar residues" evidence="5">
    <location>
        <begin position="366"/>
        <end position="386"/>
    </location>
</feature>
<feature type="region of interest" description="Disordered" evidence="5">
    <location>
        <begin position="299"/>
        <end position="332"/>
    </location>
</feature>
<keyword evidence="2" id="KW-0539">Nucleus</keyword>
<dbReference type="GO" id="GO:0005634">
    <property type="term" value="C:nucleus"/>
    <property type="evidence" value="ECO:0007669"/>
    <property type="project" value="UniProtKB-SubCell"/>
</dbReference>
<feature type="compositionally biased region" description="Basic and acidic residues" evidence="5">
    <location>
        <begin position="546"/>
        <end position="558"/>
    </location>
</feature>
<feature type="region of interest" description="Disordered" evidence="5">
    <location>
        <begin position="163"/>
        <end position="184"/>
    </location>
</feature>
<dbReference type="InterPro" id="IPR009061">
    <property type="entry name" value="DNA-bd_dom_put_sf"/>
</dbReference>
<dbReference type="GO" id="GO:0005667">
    <property type="term" value="C:transcription regulator complex"/>
    <property type="evidence" value="ECO:0007669"/>
    <property type="project" value="TreeGrafter"/>
</dbReference>
<reference evidence="7 8" key="1">
    <citation type="submission" date="2015-04" db="EMBL/GenBank/DDBJ databases">
        <authorList>
            <person name="Syromyatnikov M.Y."/>
            <person name="Popov V.N."/>
        </authorList>
    </citation>
    <scope>NUCLEOTIDE SEQUENCE [LARGE SCALE GENOMIC DNA]</scope>
</reference>
<keyword evidence="8" id="KW-1185">Reference proteome</keyword>
<gene>
    <name evidence="7" type="primary">similar to Dachshund homolog 1</name>
    <name evidence="7" type="ORF">CLUMA_CG000144</name>
</gene>
<dbReference type="GO" id="GO:0000978">
    <property type="term" value="F:RNA polymerase II cis-regulatory region sequence-specific DNA binding"/>
    <property type="evidence" value="ECO:0007669"/>
    <property type="project" value="TreeGrafter"/>
</dbReference>
<evidence type="ECO:0000256" key="2">
    <source>
        <dbReference type="ARBA" id="ARBA00023242"/>
    </source>
</evidence>
<comment type="similarity">
    <text evidence="3">Belongs to the DACH/dachshund family.</text>
</comment>
<dbReference type="InterPro" id="IPR037000">
    <property type="entry name" value="Ski_DNA-bd_sf"/>
</dbReference>